<dbReference type="KEGG" id="wco:G7084_00455"/>
<keyword evidence="1" id="KW-0472">Membrane</keyword>
<dbReference type="EMBL" id="CP049888">
    <property type="protein sequence ID" value="QIL49929.1"/>
    <property type="molecule type" value="Genomic_DNA"/>
</dbReference>
<protein>
    <submittedName>
        <fullName evidence="2">Uncharacterized protein</fullName>
    </submittedName>
</protein>
<accession>A0A6G8AY91</accession>
<dbReference type="Proteomes" id="UP000500741">
    <property type="component" value="Chromosome"/>
</dbReference>
<feature type="transmembrane region" description="Helical" evidence="1">
    <location>
        <begin position="77"/>
        <end position="97"/>
    </location>
</feature>
<keyword evidence="1" id="KW-1133">Transmembrane helix</keyword>
<proteinExistence type="predicted"/>
<dbReference type="RefSeq" id="WP_166009036.1">
    <property type="nucleotide sequence ID" value="NZ_CP049888.1"/>
</dbReference>
<keyword evidence="1" id="KW-0812">Transmembrane</keyword>
<organism evidence="2 3">
    <name type="scientific">Weissella coleopterorum</name>
    <dbReference type="NCBI Taxonomy" id="2714949"/>
    <lineage>
        <taxon>Bacteria</taxon>
        <taxon>Bacillati</taxon>
        <taxon>Bacillota</taxon>
        <taxon>Bacilli</taxon>
        <taxon>Lactobacillales</taxon>
        <taxon>Lactobacillaceae</taxon>
        <taxon>Weissella</taxon>
    </lineage>
</organism>
<sequence>MSKFYLNDWYKDDESKEKYIFDPKGTTNPDIIMNPKNELIKQVDEIETASCANDKDRKERTFNERFKKEIFYENCRHILVIIISIILLLFILCIEFVF</sequence>
<evidence type="ECO:0000313" key="3">
    <source>
        <dbReference type="Proteomes" id="UP000500741"/>
    </source>
</evidence>
<keyword evidence="3" id="KW-1185">Reference proteome</keyword>
<name>A0A6G8AY91_9LACO</name>
<evidence type="ECO:0000256" key="1">
    <source>
        <dbReference type="SAM" id="Phobius"/>
    </source>
</evidence>
<gene>
    <name evidence="2" type="ORF">G7084_00455</name>
</gene>
<dbReference type="AlphaFoldDB" id="A0A6G8AY91"/>
<evidence type="ECO:0000313" key="2">
    <source>
        <dbReference type="EMBL" id="QIL49929.1"/>
    </source>
</evidence>
<reference evidence="2 3" key="1">
    <citation type="submission" date="2020-03" db="EMBL/GenBank/DDBJ databases">
        <title>Weissella sp. nov., isolated from Cybister lewisianus.</title>
        <authorList>
            <person name="Hyun D.-W."/>
            <person name="Bae J.-W."/>
        </authorList>
    </citation>
    <scope>NUCLEOTIDE SEQUENCE [LARGE SCALE GENOMIC DNA]</scope>
    <source>
        <strain evidence="2 3">HDW19</strain>
    </source>
</reference>